<dbReference type="PANTHER" id="PTHR42110">
    <property type="entry name" value="L-ASPARAGINASE, PUTATIVE (AFU_ORTHOLOGUE AFUA_3G11890)-RELATED"/>
    <property type="match status" value="1"/>
</dbReference>
<accession>A0A6J7D3J9</accession>
<dbReference type="Pfam" id="PF06089">
    <property type="entry name" value="Asparaginase_II"/>
    <property type="match status" value="1"/>
</dbReference>
<evidence type="ECO:0000313" key="1">
    <source>
        <dbReference type="EMBL" id="CAB4865562.1"/>
    </source>
</evidence>
<reference evidence="1" key="1">
    <citation type="submission" date="2020-05" db="EMBL/GenBank/DDBJ databases">
        <authorList>
            <person name="Chiriac C."/>
            <person name="Salcher M."/>
            <person name="Ghai R."/>
            <person name="Kavagutti S V."/>
        </authorList>
    </citation>
    <scope>NUCLEOTIDE SEQUENCE</scope>
</reference>
<dbReference type="InterPro" id="IPR010349">
    <property type="entry name" value="Asparaginase_II"/>
</dbReference>
<sequence length="308" mass="32651">MISLNIGEVLAELIRNDVVESQNAGHFVALDSDGSILLSKGDPSQLIYPRSSYKAILAAAMVRNGSPLEPRLLALTCASHSGLSMHQNGALEILALAGLSEDSLQNVKGKPLDEVAALATSEATRLAMNCSGKHAGMLMACAANGWPTSNYLDAEHPLQLAFKSELENLSGEKISHTAIDGCGAPLFLISLIGLARAIRSLTISTDPVHQKVVQACRDFPEMVAGPDRMSTIFMKKFPGLFMKSGAESIIVASVPDGRTFAYKVNDGGVRPRLTLTVAGLKLLGIDTNDESEKTYGGNQIVGSIRATF</sequence>
<name>A0A6J7D3J9_9ZZZZ</name>
<dbReference type="EMBL" id="CAFBLH010000017">
    <property type="protein sequence ID" value="CAB4865562.1"/>
    <property type="molecule type" value="Genomic_DNA"/>
</dbReference>
<dbReference type="PANTHER" id="PTHR42110:SF1">
    <property type="entry name" value="L-ASPARAGINASE, PUTATIVE (AFU_ORTHOLOGUE AFUA_3G11890)-RELATED"/>
    <property type="match status" value="1"/>
</dbReference>
<organism evidence="1">
    <name type="scientific">freshwater metagenome</name>
    <dbReference type="NCBI Taxonomy" id="449393"/>
    <lineage>
        <taxon>unclassified sequences</taxon>
        <taxon>metagenomes</taxon>
        <taxon>ecological metagenomes</taxon>
    </lineage>
</organism>
<dbReference type="AlphaFoldDB" id="A0A6J7D3J9"/>
<gene>
    <name evidence="1" type="ORF">UFOPK3342_00677</name>
</gene>
<proteinExistence type="predicted"/>
<protein>
    <submittedName>
        <fullName evidence="1">Unannotated protein</fullName>
    </submittedName>
</protein>